<organism evidence="2 3">
    <name type="scientific">Exidia glandulosa HHB12029</name>
    <dbReference type="NCBI Taxonomy" id="1314781"/>
    <lineage>
        <taxon>Eukaryota</taxon>
        <taxon>Fungi</taxon>
        <taxon>Dikarya</taxon>
        <taxon>Basidiomycota</taxon>
        <taxon>Agaricomycotina</taxon>
        <taxon>Agaricomycetes</taxon>
        <taxon>Auriculariales</taxon>
        <taxon>Exidiaceae</taxon>
        <taxon>Exidia</taxon>
    </lineage>
</organism>
<evidence type="ECO:0000313" key="3">
    <source>
        <dbReference type="Proteomes" id="UP000077266"/>
    </source>
</evidence>
<accession>A0A165IVX6</accession>
<protein>
    <submittedName>
        <fullName evidence="2">Uncharacterized protein</fullName>
    </submittedName>
</protein>
<sequence>MSRRVRRGIMYYSEAEAVFVGPSAPNLPTYLPTRGNTEPESHGLYTALPGYTELGKDIPVVDVHLLLVVATPQARERASTGLVQSGCNPRPTMEPGITHSSGHATMLNRSADSGSR</sequence>
<evidence type="ECO:0000256" key="1">
    <source>
        <dbReference type="SAM" id="MobiDB-lite"/>
    </source>
</evidence>
<dbReference type="EMBL" id="KV425981">
    <property type="protein sequence ID" value="KZV93951.1"/>
    <property type="molecule type" value="Genomic_DNA"/>
</dbReference>
<gene>
    <name evidence="2" type="ORF">EXIGLDRAFT_716579</name>
</gene>
<name>A0A165IVX6_EXIGL</name>
<feature type="region of interest" description="Disordered" evidence="1">
    <location>
        <begin position="77"/>
        <end position="116"/>
    </location>
</feature>
<reference evidence="2 3" key="1">
    <citation type="journal article" date="2016" name="Mol. Biol. Evol.">
        <title>Comparative Genomics of Early-Diverging Mushroom-Forming Fungi Provides Insights into the Origins of Lignocellulose Decay Capabilities.</title>
        <authorList>
            <person name="Nagy L.G."/>
            <person name="Riley R."/>
            <person name="Tritt A."/>
            <person name="Adam C."/>
            <person name="Daum C."/>
            <person name="Floudas D."/>
            <person name="Sun H."/>
            <person name="Yadav J.S."/>
            <person name="Pangilinan J."/>
            <person name="Larsson K.H."/>
            <person name="Matsuura K."/>
            <person name="Barry K."/>
            <person name="Labutti K."/>
            <person name="Kuo R."/>
            <person name="Ohm R.A."/>
            <person name="Bhattacharya S.S."/>
            <person name="Shirouzu T."/>
            <person name="Yoshinaga Y."/>
            <person name="Martin F.M."/>
            <person name="Grigoriev I.V."/>
            <person name="Hibbett D.S."/>
        </authorList>
    </citation>
    <scope>NUCLEOTIDE SEQUENCE [LARGE SCALE GENOMIC DNA]</scope>
    <source>
        <strain evidence="2 3">HHB12029</strain>
    </source>
</reference>
<feature type="compositionally biased region" description="Polar residues" evidence="1">
    <location>
        <begin position="98"/>
        <end position="116"/>
    </location>
</feature>
<dbReference type="AlphaFoldDB" id="A0A165IVX6"/>
<evidence type="ECO:0000313" key="2">
    <source>
        <dbReference type="EMBL" id="KZV93951.1"/>
    </source>
</evidence>
<dbReference type="Proteomes" id="UP000077266">
    <property type="component" value="Unassembled WGS sequence"/>
</dbReference>
<keyword evidence="3" id="KW-1185">Reference proteome</keyword>
<dbReference type="InParanoid" id="A0A165IVX6"/>
<proteinExistence type="predicted"/>